<sequence>MLKQRLIEVHAYDEAIWTLKILSRTTDKLQDEIARLVEKGKGKFRHAPIVLEIENKHFQANELSVLIEILAQNQAVVIGIRSPIQELIDFARFAGLAIFDKPVVVSKKEPSKIPEVVHQNQEQKLPKIVVGRITASEQVLSKDGDLVLLGEVEAGADAIAHGSITTYSTMRGSVFAGINGDQEATIFIHSFDAQLVSIAGVYKQFDTVPNKLQAHSVRVSLKNGKLKFKTV</sequence>
<gene>
    <name evidence="8" type="ORF">MNB_SUP05-SYMBIONT-4-1064</name>
    <name evidence="9" type="ORF">MNB_SUP05-SYMBIONT-7-53</name>
</gene>
<dbReference type="EMBL" id="FPHY01000115">
    <property type="protein sequence ID" value="SFV86850.1"/>
    <property type="molecule type" value="Genomic_DNA"/>
</dbReference>
<dbReference type="GO" id="GO:0000902">
    <property type="term" value="P:cell morphogenesis"/>
    <property type="evidence" value="ECO:0007669"/>
    <property type="project" value="InterPro"/>
</dbReference>
<evidence type="ECO:0000256" key="3">
    <source>
        <dbReference type="ARBA" id="ARBA00023210"/>
    </source>
</evidence>
<evidence type="ECO:0000256" key="2">
    <source>
        <dbReference type="ARBA" id="ARBA00022618"/>
    </source>
</evidence>
<dbReference type="Pfam" id="PF03775">
    <property type="entry name" value="MinC_C"/>
    <property type="match status" value="1"/>
</dbReference>
<keyword evidence="2" id="KW-0132">Cell division</keyword>
<dbReference type="InterPro" id="IPR005526">
    <property type="entry name" value="Septum_form_inhib_MinC_C"/>
</dbReference>
<reference evidence="9" key="1">
    <citation type="submission" date="2016-10" db="EMBL/GenBank/DDBJ databases">
        <authorList>
            <person name="de Groot N.N."/>
        </authorList>
    </citation>
    <scope>NUCLEOTIDE SEQUENCE</scope>
</reference>
<protein>
    <submittedName>
        <fullName evidence="9">Septum site-determining protein MinC</fullName>
    </submittedName>
</protein>
<dbReference type="GO" id="GO:1901891">
    <property type="term" value="P:regulation of cell septum assembly"/>
    <property type="evidence" value="ECO:0007669"/>
    <property type="project" value="InterPro"/>
</dbReference>
<dbReference type="EMBL" id="FPIA01000118">
    <property type="protein sequence ID" value="SFV89073.1"/>
    <property type="molecule type" value="Genomic_DNA"/>
</dbReference>
<evidence type="ECO:0000313" key="9">
    <source>
        <dbReference type="EMBL" id="SFV89073.1"/>
    </source>
</evidence>
<dbReference type="Gene3D" id="2.160.20.70">
    <property type="match status" value="1"/>
</dbReference>
<keyword evidence="4" id="KW-0131">Cell cycle</keyword>
<dbReference type="GO" id="GO:0000917">
    <property type="term" value="P:division septum assembly"/>
    <property type="evidence" value="ECO:0007669"/>
    <property type="project" value="UniProtKB-KW"/>
</dbReference>
<dbReference type="AlphaFoldDB" id="A0A1W1E543"/>
<dbReference type="InterPro" id="IPR036145">
    <property type="entry name" value="MinC_C_sf"/>
</dbReference>
<comment type="similarity">
    <text evidence="1">Belongs to the MinC family.</text>
</comment>
<accession>A0A1W1E543</accession>
<proteinExistence type="inferred from homology"/>
<dbReference type="SUPFAM" id="SSF63848">
    <property type="entry name" value="Cell-division inhibitor MinC, C-terminal domain"/>
    <property type="match status" value="1"/>
</dbReference>
<organism evidence="9">
    <name type="scientific">hydrothermal vent metagenome</name>
    <dbReference type="NCBI Taxonomy" id="652676"/>
    <lineage>
        <taxon>unclassified sequences</taxon>
        <taxon>metagenomes</taxon>
        <taxon>ecological metagenomes</taxon>
    </lineage>
</organism>
<dbReference type="GO" id="GO:0051302">
    <property type="term" value="P:regulation of cell division"/>
    <property type="evidence" value="ECO:0007669"/>
    <property type="project" value="InterPro"/>
</dbReference>
<dbReference type="InterPro" id="IPR013033">
    <property type="entry name" value="MinC"/>
</dbReference>
<evidence type="ECO:0000256" key="4">
    <source>
        <dbReference type="ARBA" id="ARBA00023306"/>
    </source>
</evidence>
<comment type="function">
    <text evidence="5">Cell division inhibitor that blocks the formation of polar Z ring septums. Rapidly oscillates between the poles of the cell to destabilize FtsZ filaments that have formed before they mature into polar Z rings. Prevents FtsZ polymerization.</text>
</comment>
<name>A0A1W1E543_9ZZZZ</name>
<keyword evidence="3" id="KW-0717">Septation</keyword>
<evidence type="ECO:0000256" key="1">
    <source>
        <dbReference type="ARBA" id="ARBA00006291"/>
    </source>
</evidence>
<dbReference type="PANTHER" id="PTHR34108:SF1">
    <property type="entry name" value="SEPTUM SITE-DETERMINING PROTEIN MINC"/>
    <property type="match status" value="1"/>
</dbReference>
<dbReference type="Pfam" id="PF05209">
    <property type="entry name" value="MinC_N"/>
    <property type="match status" value="1"/>
</dbReference>
<evidence type="ECO:0000256" key="5">
    <source>
        <dbReference type="ARBA" id="ARBA00025606"/>
    </source>
</evidence>
<evidence type="ECO:0000259" key="6">
    <source>
        <dbReference type="Pfam" id="PF03775"/>
    </source>
</evidence>
<dbReference type="HAMAP" id="MF_00267">
    <property type="entry name" value="MinC"/>
    <property type="match status" value="1"/>
</dbReference>
<feature type="domain" description="Septum formation inhibitor MinC N-terminal" evidence="7">
    <location>
        <begin position="14"/>
        <end position="74"/>
    </location>
</feature>
<evidence type="ECO:0000259" key="7">
    <source>
        <dbReference type="Pfam" id="PF05209"/>
    </source>
</evidence>
<dbReference type="PANTHER" id="PTHR34108">
    <property type="entry name" value="SEPTUM SITE-DETERMINING PROTEIN MINC"/>
    <property type="match status" value="1"/>
</dbReference>
<dbReference type="InterPro" id="IPR016098">
    <property type="entry name" value="CAP/MinC_C"/>
</dbReference>
<evidence type="ECO:0000313" key="8">
    <source>
        <dbReference type="EMBL" id="SFV86850.1"/>
    </source>
</evidence>
<feature type="domain" description="Septum formation inhibitor MinC C-terminal" evidence="6">
    <location>
        <begin position="135"/>
        <end position="228"/>
    </location>
</feature>
<dbReference type="Gene3D" id="3.30.70.260">
    <property type="match status" value="1"/>
</dbReference>
<dbReference type="NCBIfam" id="TIGR01222">
    <property type="entry name" value="minC"/>
    <property type="match status" value="1"/>
</dbReference>
<dbReference type="InterPro" id="IPR007874">
    <property type="entry name" value="MinC_N"/>
</dbReference>